<sequence length="124" mass="14996">MNKDYNFDIIQNNNLNLEDRSIDYILIMAVLHHISTQDIKEYLIEFKRVLKKDGKLVIIEPCFFKENYFTNWLMNTFDKGKYIRNETSYLNLFSEQLFQVETTKKLRKGAYNELFFVVSQKNNF</sequence>
<organism evidence="2 3">
    <name type="scientific">Gottschalkia purinilytica</name>
    <name type="common">Clostridium purinilyticum</name>
    <dbReference type="NCBI Taxonomy" id="1503"/>
    <lineage>
        <taxon>Bacteria</taxon>
        <taxon>Bacillati</taxon>
        <taxon>Bacillota</taxon>
        <taxon>Tissierellia</taxon>
        <taxon>Tissierellales</taxon>
        <taxon>Gottschalkiaceae</taxon>
        <taxon>Gottschalkia</taxon>
    </lineage>
</organism>
<keyword evidence="2" id="KW-0808">Transferase</keyword>
<comment type="caution">
    <text evidence="2">The sequence shown here is derived from an EMBL/GenBank/DDBJ whole genome shotgun (WGS) entry which is preliminary data.</text>
</comment>
<evidence type="ECO:0000313" key="2">
    <source>
        <dbReference type="EMBL" id="KNF10091.1"/>
    </source>
</evidence>
<dbReference type="GO" id="GO:0032259">
    <property type="term" value="P:methylation"/>
    <property type="evidence" value="ECO:0007669"/>
    <property type="project" value="UniProtKB-KW"/>
</dbReference>
<keyword evidence="3" id="KW-1185">Reference proteome</keyword>
<dbReference type="STRING" id="1503.CLPU_1c02560"/>
<dbReference type="Gene3D" id="3.40.50.150">
    <property type="entry name" value="Vaccinia Virus protein VP39"/>
    <property type="match status" value="1"/>
</dbReference>
<dbReference type="Pfam" id="PF08241">
    <property type="entry name" value="Methyltransf_11"/>
    <property type="match status" value="1"/>
</dbReference>
<keyword evidence="2" id="KW-0489">Methyltransferase</keyword>
<protein>
    <submittedName>
        <fullName evidence="2">Methylase involved in ubiquinone/menaquinone biosynthesis</fullName>
    </submittedName>
</protein>
<dbReference type="AlphaFoldDB" id="A0A0L0WF82"/>
<reference evidence="3" key="1">
    <citation type="submission" date="2015-07" db="EMBL/GenBank/DDBJ databases">
        <title>Draft genome sequence of the purine-degrading Gottschalkia purinilyticum DSM 1384 (formerly Clostridium purinilyticum).</title>
        <authorList>
            <person name="Poehlein A."/>
            <person name="Schiel-Bengelsdorf B."/>
            <person name="Bengelsdorf F.R."/>
            <person name="Daniel R."/>
            <person name="Duerre P."/>
        </authorList>
    </citation>
    <scope>NUCLEOTIDE SEQUENCE [LARGE SCALE GENOMIC DNA]</scope>
    <source>
        <strain evidence="3">DSM 1384</strain>
    </source>
</reference>
<name>A0A0L0WF82_GOTPU</name>
<proteinExistence type="predicted"/>
<gene>
    <name evidence="2" type="ORF">CLPU_1c02560</name>
</gene>
<dbReference type="InterPro" id="IPR013216">
    <property type="entry name" value="Methyltransf_11"/>
</dbReference>
<dbReference type="SUPFAM" id="SSF53335">
    <property type="entry name" value="S-adenosyl-L-methionine-dependent methyltransferases"/>
    <property type="match status" value="1"/>
</dbReference>
<accession>A0A0L0WF82</accession>
<keyword evidence="2" id="KW-0830">Ubiquinone</keyword>
<feature type="domain" description="Methyltransferase type 11" evidence="1">
    <location>
        <begin position="14"/>
        <end position="58"/>
    </location>
</feature>
<evidence type="ECO:0000313" key="3">
    <source>
        <dbReference type="Proteomes" id="UP000037267"/>
    </source>
</evidence>
<evidence type="ECO:0000259" key="1">
    <source>
        <dbReference type="Pfam" id="PF08241"/>
    </source>
</evidence>
<dbReference type="GO" id="GO:0008757">
    <property type="term" value="F:S-adenosylmethionine-dependent methyltransferase activity"/>
    <property type="evidence" value="ECO:0007669"/>
    <property type="project" value="InterPro"/>
</dbReference>
<dbReference type="InterPro" id="IPR029063">
    <property type="entry name" value="SAM-dependent_MTases_sf"/>
</dbReference>
<dbReference type="EMBL" id="LGSS01000001">
    <property type="protein sequence ID" value="KNF10091.1"/>
    <property type="molecule type" value="Genomic_DNA"/>
</dbReference>
<dbReference type="Proteomes" id="UP000037267">
    <property type="component" value="Unassembled WGS sequence"/>
</dbReference>